<keyword evidence="6" id="KW-0963">Cytoplasm</keyword>
<reference evidence="7" key="1">
    <citation type="submission" date="2022-08" db="EMBL/GenBank/DDBJ databases">
        <title>Genome sequencing of akame (Lates japonicus).</title>
        <authorList>
            <person name="Hashiguchi Y."/>
            <person name="Takahashi H."/>
        </authorList>
    </citation>
    <scope>NUCLEOTIDE SEQUENCE</scope>
    <source>
        <strain evidence="7">Kochi</strain>
    </source>
</reference>
<dbReference type="PANTHER" id="PTHR21500">
    <property type="entry name" value="TUBULIN-SPECIFIC CHAPERONE A"/>
    <property type="match status" value="1"/>
</dbReference>
<dbReference type="EMBL" id="BRZM01000011">
    <property type="protein sequence ID" value="GLD51742.1"/>
    <property type="molecule type" value="Genomic_DNA"/>
</dbReference>
<name>A0AAD3MD63_LATJO</name>
<comment type="function">
    <text evidence="1">Tubulin-folding protein; involved in the early step of the tubulin folding pathway.</text>
</comment>
<evidence type="ECO:0000256" key="3">
    <source>
        <dbReference type="ARBA" id="ARBA00015002"/>
    </source>
</evidence>
<proteinExistence type="inferred from homology"/>
<keyword evidence="6" id="KW-0493">Microtubule</keyword>
<dbReference type="GO" id="GO:0007021">
    <property type="term" value="P:tubulin complex assembly"/>
    <property type="evidence" value="ECO:0007669"/>
    <property type="project" value="UniProtKB-UniRule"/>
</dbReference>
<evidence type="ECO:0000256" key="6">
    <source>
        <dbReference type="RuleBase" id="RU364030"/>
    </source>
</evidence>
<evidence type="ECO:0000256" key="1">
    <source>
        <dbReference type="ARBA" id="ARBA00003046"/>
    </source>
</evidence>
<dbReference type="InterPro" id="IPR036126">
    <property type="entry name" value="TBCA_sf"/>
</dbReference>
<dbReference type="GO" id="GO:0005829">
    <property type="term" value="C:cytosol"/>
    <property type="evidence" value="ECO:0007669"/>
    <property type="project" value="TreeGrafter"/>
</dbReference>
<evidence type="ECO:0000256" key="5">
    <source>
        <dbReference type="ARBA" id="ARBA00026055"/>
    </source>
</evidence>
<comment type="subcellular location">
    <subcellularLocation>
        <location evidence="6">Cytoplasm</location>
        <location evidence="6">Cytoskeleton</location>
    </subcellularLocation>
</comment>
<dbReference type="PANTHER" id="PTHR21500:SF0">
    <property type="entry name" value="TUBULIN-SPECIFIC CHAPERONE A"/>
    <property type="match status" value="1"/>
</dbReference>
<dbReference type="InterPro" id="IPR004226">
    <property type="entry name" value="TBCA"/>
</dbReference>
<accession>A0AAD3MD63</accession>
<keyword evidence="8" id="KW-1185">Reference proteome</keyword>
<evidence type="ECO:0000313" key="8">
    <source>
        <dbReference type="Proteomes" id="UP001279410"/>
    </source>
</evidence>
<evidence type="ECO:0000256" key="2">
    <source>
        <dbReference type="ARBA" id="ARBA00006806"/>
    </source>
</evidence>
<dbReference type="Gene3D" id="1.20.58.90">
    <property type="match status" value="1"/>
</dbReference>
<comment type="subunit">
    <text evidence="5 6">Supercomplex made of cofactors A to E. Cofactors A and D function by capturing and stabilizing tubulin in a quasi-native conformation. Cofactor E binds to the cofactor D-tubulin complex; interaction with cofactor C then causes the release of tubulin polypeptides that are committed to the native state.</text>
</comment>
<gene>
    <name evidence="7" type="ORF">AKAME5_000474000</name>
</gene>
<dbReference type="GO" id="GO:0007023">
    <property type="term" value="P:post-chaperonin tubulin folding pathway"/>
    <property type="evidence" value="ECO:0007669"/>
    <property type="project" value="UniProtKB-UniRule"/>
</dbReference>
<dbReference type="SUPFAM" id="SSF46988">
    <property type="entry name" value="Tubulin chaperone cofactor A"/>
    <property type="match status" value="1"/>
</dbReference>
<keyword evidence="6" id="KW-0206">Cytoskeleton</keyword>
<comment type="similarity">
    <text evidence="2 6">Belongs to the TBCA family.</text>
</comment>
<dbReference type="Proteomes" id="UP001279410">
    <property type="component" value="Unassembled WGS sequence"/>
</dbReference>
<protein>
    <recommendedName>
        <fullName evidence="3 6">Tubulin-specific chaperone A</fullName>
    </recommendedName>
</protein>
<evidence type="ECO:0000313" key="7">
    <source>
        <dbReference type="EMBL" id="GLD51742.1"/>
    </source>
</evidence>
<sequence length="84" mass="9498">MKNDNSSSGESILISKDGDGTDVVSVWFQMEVLQESRMMIPDCHRRLAIAHADLLQLLETEEDLTESEEYKEARNVLDSVKLEG</sequence>
<keyword evidence="4 6" id="KW-0143">Chaperone</keyword>
<dbReference type="GO" id="GO:0048487">
    <property type="term" value="F:beta-tubulin binding"/>
    <property type="evidence" value="ECO:0007669"/>
    <property type="project" value="InterPro"/>
</dbReference>
<dbReference type="Pfam" id="PF02970">
    <property type="entry name" value="TBCA"/>
    <property type="match status" value="1"/>
</dbReference>
<evidence type="ECO:0000256" key="4">
    <source>
        <dbReference type="ARBA" id="ARBA00023186"/>
    </source>
</evidence>
<dbReference type="GO" id="GO:0005874">
    <property type="term" value="C:microtubule"/>
    <property type="evidence" value="ECO:0007669"/>
    <property type="project" value="UniProtKB-KW"/>
</dbReference>
<comment type="caution">
    <text evidence="7">The sequence shown here is derived from an EMBL/GenBank/DDBJ whole genome shotgun (WGS) entry which is preliminary data.</text>
</comment>
<dbReference type="AlphaFoldDB" id="A0AAD3MD63"/>
<organism evidence="7 8">
    <name type="scientific">Lates japonicus</name>
    <name type="common">Japanese lates</name>
    <dbReference type="NCBI Taxonomy" id="270547"/>
    <lineage>
        <taxon>Eukaryota</taxon>
        <taxon>Metazoa</taxon>
        <taxon>Chordata</taxon>
        <taxon>Craniata</taxon>
        <taxon>Vertebrata</taxon>
        <taxon>Euteleostomi</taxon>
        <taxon>Actinopterygii</taxon>
        <taxon>Neopterygii</taxon>
        <taxon>Teleostei</taxon>
        <taxon>Neoteleostei</taxon>
        <taxon>Acanthomorphata</taxon>
        <taxon>Carangaria</taxon>
        <taxon>Carangaria incertae sedis</taxon>
        <taxon>Centropomidae</taxon>
        <taxon>Lates</taxon>
    </lineage>
</organism>